<evidence type="ECO:0000256" key="1">
    <source>
        <dbReference type="ARBA" id="ARBA00004651"/>
    </source>
</evidence>
<organism evidence="7 8">
    <name type="scientific">Streptomyces triticirhizae</name>
    <dbReference type="NCBI Taxonomy" id="2483353"/>
    <lineage>
        <taxon>Bacteria</taxon>
        <taxon>Bacillati</taxon>
        <taxon>Actinomycetota</taxon>
        <taxon>Actinomycetes</taxon>
        <taxon>Kitasatosporales</taxon>
        <taxon>Streptomycetaceae</taxon>
        <taxon>Streptomyces</taxon>
    </lineage>
</organism>
<name>A0A3M2LNV1_9ACTN</name>
<gene>
    <name evidence="7" type="ORF">EBN88_15690</name>
</gene>
<keyword evidence="5 6" id="KW-0472">Membrane</keyword>
<feature type="transmembrane region" description="Helical" evidence="6">
    <location>
        <begin position="20"/>
        <end position="39"/>
    </location>
</feature>
<dbReference type="InterPro" id="IPR022791">
    <property type="entry name" value="L-PG_synthase/AglD"/>
</dbReference>
<proteinExistence type="predicted"/>
<evidence type="ECO:0000256" key="3">
    <source>
        <dbReference type="ARBA" id="ARBA00022692"/>
    </source>
</evidence>
<feature type="transmembrane region" description="Helical" evidence="6">
    <location>
        <begin position="269"/>
        <end position="287"/>
    </location>
</feature>
<accession>A0A3M2LNV1</accession>
<evidence type="ECO:0000256" key="2">
    <source>
        <dbReference type="ARBA" id="ARBA00022475"/>
    </source>
</evidence>
<keyword evidence="2" id="KW-1003">Cell membrane</keyword>
<feature type="transmembrane region" description="Helical" evidence="6">
    <location>
        <begin position="59"/>
        <end position="79"/>
    </location>
</feature>
<sequence length="327" mass="32777">MSRSWRSERARRPARRPRRAVWTALALAAVLAGLVAWLVGNGAETFDAARSLHPVPLAAALLATSAGAVVAALAWRAALTGTGAVLPLSGCLRVCLVGQLGKYLPGSLWPAMVQAELAGRRGVPRLLVVTAFTVSLGASLSAGALVGTVAVLGGGWASGPWPTALVAVLAAAFLAVLARPRLITHGLGRLLARVTGGPAERVRPGAVRACLLLSVLGWVVTGLHVWFLALALGAPPLAALPPAVGGLALATVVGSLVVIAPGGLGAREAVLVGVLATLLPLPAAGVVAAASRLLTLFGECLVALAATLADRRAHQRAGVPVPEGAGP</sequence>
<dbReference type="Pfam" id="PF03706">
    <property type="entry name" value="LPG_synthase_TM"/>
    <property type="match status" value="1"/>
</dbReference>
<protein>
    <submittedName>
        <fullName evidence="7">UPF0104 family protein</fullName>
    </submittedName>
</protein>
<feature type="transmembrane region" description="Helical" evidence="6">
    <location>
        <begin position="239"/>
        <end position="262"/>
    </location>
</feature>
<feature type="transmembrane region" description="Helical" evidence="6">
    <location>
        <begin position="159"/>
        <end position="178"/>
    </location>
</feature>
<comment type="caution">
    <text evidence="7">The sequence shown here is derived from an EMBL/GenBank/DDBJ whole genome shotgun (WGS) entry which is preliminary data.</text>
</comment>
<dbReference type="RefSeq" id="WP_122184501.1">
    <property type="nucleotide sequence ID" value="NZ_RFFJ01000080.1"/>
</dbReference>
<evidence type="ECO:0000256" key="5">
    <source>
        <dbReference type="ARBA" id="ARBA00023136"/>
    </source>
</evidence>
<dbReference type="EMBL" id="RFFJ01000080">
    <property type="protein sequence ID" value="RMI39032.1"/>
    <property type="molecule type" value="Genomic_DNA"/>
</dbReference>
<evidence type="ECO:0000313" key="7">
    <source>
        <dbReference type="EMBL" id="RMI39032.1"/>
    </source>
</evidence>
<evidence type="ECO:0000313" key="8">
    <source>
        <dbReference type="Proteomes" id="UP000278673"/>
    </source>
</evidence>
<feature type="transmembrane region" description="Helical" evidence="6">
    <location>
        <begin position="210"/>
        <end position="233"/>
    </location>
</feature>
<feature type="transmembrane region" description="Helical" evidence="6">
    <location>
        <begin position="126"/>
        <end position="153"/>
    </location>
</feature>
<comment type="subcellular location">
    <subcellularLocation>
        <location evidence="1">Cell membrane</location>
        <topology evidence="1">Multi-pass membrane protein</topology>
    </subcellularLocation>
</comment>
<dbReference type="Proteomes" id="UP000278673">
    <property type="component" value="Unassembled WGS sequence"/>
</dbReference>
<reference evidence="7 8" key="1">
    <citation type="submission" date="2018-10" db="EMBL/GenBank/DDBJ databases">
        <title>Isolation, diversity and antifungal activity of actinobacteria from wheat.</title>
        <authorList>
            <person name="Han C."/>
        </authorList>
    </citation>
    <scope>NUCLEOTIDE SEQUENCE [LARGE SCALE GENOMIC DNA]</scope>
    <source>
        <strain evidence="7 8">NEAU-YY642</strain>
    </source>
</reference>
<keyword evidence="3 6" id="KW-0812">Transmembrane</keyword>
<keyword evidence="4 6" id="KW-1133">Transmembrane helix</keyword>
<dbReference type="GO" id="GO:0005886">
    <property type="term" value="C:plasma membrane"/>
    <property type="evidence" value="ECO:0007669"/>
    <property type="project" value="UniProtKB-SubCell"/>
</dbReference>
<evidence type="ECO:0000256" key="6">
    <source>
        <dbReference type="SAM" id="Phobius"/>
    </source>
</evidence>
<dbReference type="AlphaFoldDB" id="A0A3M2LNV1"/>
<keyword evidence="8" id="KW-1185">Reference proteome</keyword>
<evidence type="ECO:0000256" key="4">
    <source>
        <dbReference type="ARBA" id="ARBA00022989"/>
    </source>
</evidence>